<proteinExistence type="predicted"/>
<accession>A0A212M045</accession>
<dbReference type="EMBL" id="FMJE01000007">
    <property type="protein sequence ID" value="SCM83153.1"/>
    <property type="molecule type" value="Genomic_DNA"/>
</dbReference>
<protein>
    <submittedName>
        <fullName evidence="1">Uncharacterized protein</fullName>
    </submittedName>
</protein>
<evidence type="ECO:0000313" key="1">
    <source>
        <dbReference type="EMBL" id="SCM83153.1"/>
    </source>
</evidence>
<gene>
    <name evidence="1" type="ORF">KL86SPO_70011</name>
</gene>
<sequence length="63" mass="7235">MKLHYMKHGFQYFGRATNTLDVLKFKPVLNSAVINMGNEHIRCIEMGLGGTEHCFSLRGQRTH</sequence>
<reference evidence="1" key="1">
    <citation type="submission" date="2016-08" db="EMBL/GenBank/DDBJ databases">
        <authorList>
            <person name="Seilhamer J.J."/>
        </authorList>
    </citation>
    <scope>NUCLEOTIDE SEQUENCE</scope>
    <source>
        <strain evidence="1">86</strain>
    </source>
</reference>
<dbReference type="AlphaFoldDB" id="A0A212M045"/>
<organism evidence="1">
    <name type="scientific">uncultured Sporomusa sp</name>
    <dbReference type="NCBI Taxonomy" id="307249"/>
    <lineage>
        <taxon>Bacteria</taxon>
        <taxon>Bacillati</taxon>
        <taxon>Bacillota</taxon>
        <taxon>Negativicutes</taxon>
        <taxon>Selenomonadales</taxon>
        <taxon>Sporomusaceae</taxon>
        <taxon>Sporomusa</taxon>
        <taxon>environmental samples</taxon>
    </lineage>
</organism>
<name>A0A212M045_9FIRM</name>